<organism evidence="3">
    <name type="scientific">Planktothricoides raciborskii GIHE-MW2</name>
    <dbReference type="NCBI Taxonomy" id="2792601"/>
    <lineage>
        <taxon>Bacteria</taxon>
        <taxon>Bacillati</taxon>
        <taxon>Cyanobacteriota</taxon>
        <taxon>Cyanophyceae</taxon>
        <taxon>Oscillatoriophycideae</taxon>
        <taxon>Oscillatoriales</taxon>
        <taxon>Oscillatoriaceae</taxon>
        <taxon>Planktothricoides</taxon>
    </lineage>
</organism>
<dbReference type="SUPFAM" id="SSF48452">
    <property type="entry name" value="TPR-like"/>
    <property type="match status" value="1"/>
</dbReference>
<dbReference type="RefSeq" id="WP_054469108.1">
    <property type="nucleotide sequence ID" value="NZ_CP159837.1"/>
</dbReference>
<keyword evidence="2" id="KW-0472">Membrane</keyword>
<keyword evidence="2" id="KW-1133">Transmembrane helix</keyword>
<proteinExistence type="predicted"/>
<evidence type="ECO:0000256" key="2">
    <source>
        <dbReference type="SAM" id="Phobius"/>
    </source>
</evidence>
<sequence>MNSEKLERIQNEYKTGRYAFERGQYRQAIKHLETATGLVEKTTRFGGEVQIWLVTAYEASGEGAKAIALCQTLTRHPYIETRKQARRLLAILEAPQLRMHPEWRVEIPDLSKLDESEAKFRQVSEAPKPKRREPKRPPAEPEPVDLSQVNTKDNQFIWVALGASVLILGGLIWFS</sequence>
<dbReference type="PANTHER" id="PTHR36761">
    <property type="entry name" value="ORF03 PROTEIN"/>
    <property type="match status" value="1"/>
</dbReference>
<evidence type="ECO:0000256" key="1">
    <source>
        <dbReference type="SAM" id="MobiDB-lite"/>
    </source>
</evidence>
<feature type="transmembrane region" description="Helical" evidence="2">
    <location>
        <begin position="156"/>
        <end position="174"/>
    </location>
</feature>
<dbReference type="Gene3D" id="1.25.40.10">
    <property type="entry name" value="Tetratricopeptide repeat domain"/>
    <property type="match status" value="1"/>
</dbReference>
<dbReference type="EMBL" id="CP159837">
    <property type="protein sequence ID" value="XCM39567.1"/>
    <property type="molecule type" value="Genomic_DNA"/>
</dbReference>
<keyword evidence="2" id="KW-0812">Transmembrane</keyword>
<dbReference type="AlphaFoldDB" id="A0AAU8JLC5"/>
<feature type="region of interest" description="Disordered" evidence="1">
    <location>
        <begin position="118"/>
        <end position="146"/>
    </location>
</feature>
<protein>
    <submittedName>
        <fullName evidence="3">Tetratricopeptide repeat protein</fullName>
    </submittedName>
</protein>
<dbReference type="PANTHER" id="PTHR36761:SF2">
    <property type="entry name" value="ORF03 PROTEIN"/>
    <property type="match status" value="1"/>
</dbReference>
<accession>A0AAU8JLC5</accession>
<name>A0AAU8JLC5_9CYAN</name>
<gene>
    <name evidence="3" type="ORF">ABWT76_002509</name>
</gene>
<evidence type="ECO:0000313" key="3">
    <source>
        <dbReference type="EMBL" id="XCM39567.1"/>
    </source>
</evidence>
<reference evidence="3" key="1">
    <citation type="submission" date="2024-07" db="EMBL/GenBank/DDBJ databases">
        <authorList>
            <person name="Kim Y.J."/>
            <person name="Jeong J.Y."/>
        </authorList>
    </citation>
    <scope>NUCLEOTIDE SEQUENCE</scope>
    <source>
        <strain evidence="3">GIHE-MW2</strain>
    </source>
</reference>
<dbReference type="InterPro" id="IPR011990">
    <property type="entry name" value="TPR-like_helical_dom_sf"/>
</dbReference>